<reference evidence="4" key="1">
    <citation type="submission" date="2023-10" db="EMBL/GenBank/DDBJ databases">
        <authorList>
            <person name="Hackl T."/>
        </authorList>
    </citation>
    <scope>NUCLEOTIDE SEQUENCE</scope>
</reference>
<proteinExistence type="predicted"/>
<comment type="caution">
    <text evidence="4">The sequence shown here is derived from an EMBL/GenBank/DDBJ whole genome shotgun (WGS) entry which is preliminary data.</text>
</comment>
<evidence type="ECO:0000256" key="2">
    <source>
        <dbReference type="SAM" id="Phobius"/>
    </source>
</evidence>
<keyword evidence="2" id="KW-0472">Membrane</keyword>
<dbReference type="Proteomes" id="UP001295740">
    <property type="component" value="Unassembled WGS sequence"/>
</dbReference>
<keyword evidence="2" id="KW-0812">Transmembrane</keyword>
<feature type="transmembrane region" description="Helical" evidence="2">
    <location>
        <begin position="108"/>
        <end position="128"/>
    </location>
</feature>
<evidence type="ECO:0000313" key="5">
    <source>
        <dbReference type="Proteomes" id="UP001295740"/>
    </source>
</evidence>
<gene>
    <name evidence="4" type="ORF">KHLLAP_LOCUS2112</name>
</gene>
<feature type="region of interest" description="Disordered" evidence="1">
    <location>
        <begin position="26"/>
        <end position="48"/>
    </location>
</feature>
<dbReference type="AlphaFoldDB" id="A0AAI8YBY8"/>
<feature type="signal peptide" evidence="3">
    <location>
        <begin position="1"/>
        <end position="22"/>
    </location>
</feature>
<protein>
    <submittedName>
        <fullName evidence="4">Uu.00g044970.m01.CDS01</fullName>
    </submittedName>
</protein>
<keyword evidence="3" id="KW-0732">Signal</keyword>
<organism evidence="4 5">
    <name type="scientific">Anthostomella pinea</name>
    <dbReference type="NCBI Taxonomy" id="933095"/>
    <lineage>
        <taxon>Eukaryota</taxon>
        <taxon>Fungi</taxon>
        <taxon>Dikarya</taxon>
        <taxon>Ascomycota</taxon>
        <taxon>Pezizomycotina</taxon>
        <taxon>Sordariomycetes</taxon>
        <taxon>Xylariomycetidae</taxon>
        <taxon>Xylariales</taxon>
        <taxon>Xylariaceae</taxon>
        <taxon>Anthostomella</taxon>
    </lineage>
</organism>
<evidence type="ECO:0000313" key="4">
    <source>
        <dbReference type="EMBL" id="CAJ2501644.1"/>
    </source>
</evidence>
<dbReference type="EMBL" id="CAUWAG010000003">
    <property type="protein sequence ID" value="CAJ2501644.1"/>
    <property type="molecule type" value="Genomic_DNA"/>
</dbReference>
<evidence type="ECO:0000256" key="3">
    <source>
        <dbReference type="SAM" id="SignalP"/>
    </source>
</evidence>
<feature type="compositionally biased region" description="Low complexity" evidence="1">
    <location>
        <begin position="31"/>
        <end position="45"/>
    </location>
</feature>
<accession>A0AAI8YBY8</accession>
<name>A0AAI8YBY8_9PEZI</name>
<keyword evidence="2" id="KW-1133">Transmembrane helix</keyword>
<evidence type="ECO:0000256" key="1">
    <source>
        <dbReference type="SAM" id="MobiDB-lite"/>
    </source>
</evidence>
<sequence>MTPLNLISFLLSLYLIEDHYQAQRSQGHTISSPSSRSRSSSSASSNGKSAFELRYPSWLHRLLFRPQPYEWVENQRKPAPPNRDDERWYYHVYKRKVMRMEATDAFELRNTVLLGLCLLAVGGVWALWGVGRGVWGCVRAGL</sequence>
<feature type="chain" id="PRO_5042510465" evidence="3">
    <location>
        <begin position="23"/>
        <end position="142"/>
    </location>
</feature>
<keyword evidence="5" id="KW-1185">Reference proteome</keyword>